<evidence type="ECO:0000256" key="1">
    <source>
        <dbReference type="ARBA" id="ARBA00004651"/>
    </source>
</evidence>
<keyword evidence="5 7" id="KW-1133">Transmembrane helix</keyword>
<dbReference type="InterPro" id="IPR017850">
    <property type="entry name" value="Alkaline_phosphatase_core_sf"/>
</dbReference>
<dbReference type="CDD" id="cd16015">
    <property type="entry name" value="LTA_synthase"/>
    <property type="match status" value="1"/>
</dbReference>
<name>A0A9D1HI36_9FIRM</name>
<feature type="non-terminal residue" evidence="9">
    <location>
        <position position="418"/>
    </location>
</feature>
<feature type="transmembrane region" description="Helical" evidence="7">
    <location>
        <begin position="119"/>
        <end position="139"/>
    </location>
</feature>
<dbReference type="Proteomes" id="UP000824164">
    <property type="component" value="Unassembled WGS sequence"/>
</dbReference>
<evidence type="ECO:0000256" key="4">
    <source>
        <dbReference type="ARBA" id="ARBA00022692"/>
    </source>
</evidence>
<dbReference type="Gene3D" id="3.40.720.10">
    <property type="entry name" value="Alkaline Phosphatase, subunit A"/>
    <property type="match status" value="1"/>
</dbReference>
<dbReference type="EMBL" id="DVLT01000035">
    <property type="protein sequence ID" value="HIU02607.1"/>
    <property type="molecule type" value="Genomic_DNA"/>
</dbReference>
<evidence type="ECO:0000256" key="5">
    <source>
        <dbReference type="ARBA" id="ARBA00022989"/>
    </source>
</evidence>
<comment type="pathway">
    <text evidence="2">Cell wall biogenesis; lipoteichoic acid biosynthesis.</text>
</comment>
<dbReference type="GO" id="GO:0005886">
    <property type="term" value="C:plasma membrane"/>
    <property type="evidence" value="ECO:0007669"/>
    <property type="project" value="UniProtKB-SubCell"/>
</dbReference>
<feature type="transmembrane region" description="Helical" evidence="7">
    <location>
        <begin position="151"/>
        <end position="169"/>
    </location>
</feature>
<feature type="transmembrane region" description="Helical" evidence="7">
    <location>
        <begin position="12"/>
        <end position="34"/>
    </location>
</feature>
<organism evidence="9 10">
    <name type="scientific">Candidatus Onthocola gallistercoris</name>
    <dbReference type="NCBI Taxonomy" id="2840876"/>
    <lineage>
        <taxon>Bacteria</taxon>
        <taxon>Bacillati</taxon>
        <taxon>Bacillota</taxon>
        <taxon>Bacilli</taxon>
        <taxon>Candidatus Onthocola</taxon>
    </lineage>
</organism>
<reference evidence="9" key="2">
    <citation type="journal article" date="2021" name="PeerJ">
        <title>Extensive microbial diversity within the chicken gut microbiome revealed by metagenomics and culture.</title>
        <authorList>
            <person name="Gilroy R."/>
            <person name="Ravi A."/>
            <person name="Getino M."/>
            <person name="Pursley I."/>
            <person name="Horton D.L."/>
            <person name="Alikhan N.F."/>
            <person name="Baker D."/>
            <person name="Gharbi K."/>
            <person name="Hall N."/>
            <person name="Watson M."/>
            <person name="Adriaenssens E.M."/>
            <person name="Foster-Nyarko E."/>
            <person name="Jarju S."/>
            <person name="Secka A."/>
            <person name="Antonio M."/>
            <person name="Oren A."/>
            <person name="Chaudhuri R.R."/>
            <person name="La Ragione R."/>
            <person name="Hildebrand F."/>
            <person name="Pallen M.J."/>
        </authorList>
    </citation>
    <scope>NUCLEOTIDE SEQUENCE</scope>
    <source>
        <strain evidence="9">CHK187-14744</strain>
    </source>
</reference>
<feature type="domain" description="Sulfatase N-terminal" evidence="8">
    <location>
        <begin position="247"/>
        <end position="415"/>
    </location>
</feature>
<comment type="subcellular location">
    <subcellularLocation>
        <location evidence="1">Cell membrane</location>
        <topology evidence="1">Multi-pass membrane protein</topology>
    </subcellularLocation>
</comment>
<feature type="transmembrane region" description="Helical" evidence="7">
    <location>
        <begin position="40"/>
        <end position="61"/>
    </location>
</feature>
<comment type="caution">
    <text evidence="9">The sequence shown here is derived from an EMBL/GenBank/DDBJ whole genome shotgun (WGS) entry which is preliminary data.</text>
</comment>
<evidence type="ECO:0000256" key="6">
    <source>
        <dbReference type="ARBA" id="ARBA00023136"/>
    </source>
</evidence>
<dbReference type="PANTHER" id="PTHR47371:SF3">
    <property type="entry name" value="PHOSPHOGLYCEROL TRANSFERASE I"/>
    <property type="match status" value="1"/>
</dbReference>
<dbReference type="PANTHER" id="PTHR47371">
    <property type="entry name" value="LIPOTEICHOIC ACID SYNTHASE"/>
    <property type="match status" value="1"/>
</dbReference>
<evidence type="ECO:0000256" key="2">
    <source>
        <dbReference type="ARBA" id="ARBA00004936"/>
    </source>
</evidence>
<feature type="transmembrane region" description="Helical" evidence="7">
    <location>
        <begin position="68"/>
        <end position="90"/>
    </location>
</feature>
<protein>
    <submittedName>
        <fullName evidence="9">LTA synthase family protein</fullName>
    </submittedName>
</protein>
<dbReference type="Pfam" id="PF00884">
    <property type="entry name" value="Sulfatase"/>
    <property type="match status" value="1"/>
</dbReference>
<sequence length="418" mass="46926">MERVLKNYNYPLALRKLLFLAATPIIAFYIMQFIYGGYPWSYPLLVVAGNAMCIGALYYLLCALTGRIALCSIVVCLLASLIGTANYFIYSFRGNPILPWDFKALKTAMAVSGNYHYHFTWQIITAIVLLTAAIVWFYKKQIYLRIRLWGRWYRFALLLIGLCCTAPVLHPEILEDMGISSDVWDQGKSYREKGVVGAFLTNLLFMEVDVPSDYSEETWHELLDSTDGGTEGAVGAAGETEKEEQLPHVIAIMNESWADFESFGNLDLSEGVMDYINGLDAIHGVAYASVFGAGTSASEFEFLTGNSMAFLPSGSIPYQQYILEPSQSLASLLKEKGYTCLAHHPGEKSSWNREKAYPLLGFDSFKCAEDMDVELTMEHGYVSDASSFDQIIYELEHKEEGEKLFLFNVTIQNHGSYE</sequence>
<dbReference type="InterPro" id="IPR050448">
    <property type="entry name" value="OpgB/LTA_synthase_biosynth"/>
</dbReference>
<reference evidence="9" key="1">
    <citation type="submission" date="2020-10" db="EMBL/GenBank/DDBJ databases">
        <authorList>
            <person name="Gilroy R."/>
        </authorList>
    </citation>
    <scope>NUCLEOTIDE SEQUENCE</scope>
    <source>
        <strain evidence="9">CHK187-14744</strain>
    </source>
</reference>
<gene>
    <name evidence="9" type="ORF">IAB63_05080</name>
</gene>
<keyword evidence="6 7" id="KW-0472">Membrane</keyword>
<evidence type="ECO:0000313" key="10">
    <source>
        <dbReference type="Proteomes" id="UP000824164"/>
    </source>
</evidence>
<evidence type="ECO:0000256" key="3">
    <source>
        <dbReference type="ARBA" id="ARBA00022475"/>
    </source>
</evidence>
<dbReference type="SUPFAM" id="SSF53649">
    <property type="entry name" value="Alkaline phosphatase-like"/>
    <property type="match status" value="1"/>
</dbReference>
<evidence type="ECO:0000313" key="9">
    <source>
        <dbReference type="EMBL" id="HIU02607.1"/>
    </source>
</evidence>
<accession>A0A9D1HI36</accession>
<dbReference type="InterPro" id="IPR000917">
    <property type="entry name" value="Sulfatase_N"/>
</dbReference>
<dbReference type="AlphaFoldDB" id="A0A9D1HI36"/>
<keyword evidence="4 7" id="KW-0812">Transmembrane</keyword>
<keyword evidence="3" id="KW-1003">Cell membrane</keyword>
<proteinExistence type="predicted"/>
<evidence type="ECO:0000259" key="8">
    <source>
        <dbReference type="Pfam" id="PF00884"/>
    </source>
</evidence>
<evidence type="ECO:0000256" key="7">
    <source>
        <dbReference type="SAM" id="Phobius"/>
    </source>
</evidence>